<comment type="similarity">
    <text evidence="2 7">Belongs to the DedA family.</text>
</comment>
<evidence type="ECO:0000256" key="3">
    <source>
        <dbReference type="ARBA" id="ARBA00022475"/>
    </source>
</evidence>
<evidence type="ECO:0000256" key="2">
    <source>
        <dbReference type="ARBA" id="ARBA00010792"/>
    </source>
</evidence>
<dbReference type="EMBL" id="LGCM01000040">
    <property type="protein sequence ID" value="KPL80513.1"/>
    <property type="molecule type" value="Genomic_DNA"/>
</dbReference>
<dbReference type="PANTHER" id="PTHR30353:SF0">
    <property type="entry name" value="TRANSMEMBRANE PROTEIN"/>
    <property type="match status" value="1"/>
</dbReference>
<evidence type="ECO:0000313" key="9">
    <source>
        <dbReference type="EMBL" id="KPL80513.1"/>
    </source>
</evidence>
<dbReference type="PATRIC" id="fig|229921.5.peg.2790"/>
<keyword evidence="5 7" id="KW-1133">Transmembrane helix</keyword>
<dbReference type="RefSeq" id="WP_062416782.1">
    <property type="nucleotide sequence ID" value="NZ_DF967974.1"/>
</dbReference>
<evidence type="ECO:0000256" key="1">
    <source>
        <dbReference type="ARBA" id="ARBA00004651"/>
    </source>
</evidence>
<dbReference type="Proteomes" id="UP000050501">
    <property type="component" value="Unassembled WGS sequence"/>
</dbReference>
<evidence type="ECO:0000256" key="5">
    <source>
        <dbReference type="ARBA" id="ARBA00022989"/>
    </source>
</evidence>
<dbReference type="OrthoDB" id="9813426at2"/>
<comment type="subcellular location">
    <subcellularLocation>
        <location evidence="1 7">Cell membrane</location>
        <topology evidence="1 7">Multi-pass membrane protein</topology>
    </subcellularLocation>
</comment>
<feature type="transmembrane region" description="Helical" evidence="7">
    <location>
        <begin position="73"/>
        <end position="92"/>
    </location>
</feature>
<reference evidence="9 10" key="1">
    <citation type="submission" date="2015-07" db="EMBL/GenBank/DDBJ databases">
        <title>Genome sequence of Levilinea saccharolytica DSM 16555.</title>
        <authorList>
            <person name="Hemp J."/>
            <person name="Ward L.M."/>
            <person name="Pace L.A."/>
            <person name="Fischer W.W."/>
        </authorList>
    </citation>
    <scope>NUCLEOTIDE SEQUENCE [LARGE SCALE GENOMIC DNA]</scope>
    <source>
        <strain evidence="9 10">KIBI-1</strain>
    </source>
</reference>
<feature type="transmembrane region" description="Helical" evidence="7">
    <location>
        <begin position="129"/>
        <end position="148"/>
    </location>
</feature>
<keyword evidence="3 7" id="KW-1003">Cell membrane</keyword>
<feature type="transmembrane region" description="Helical" evidence="7">
    <location>
        <begin position="20"/>
        <end position="39"/>
    </location>
</feature>
<proteinExistence type="inferred from homology"/>
<organism evidence="9 10">
    <name type="scientific">Levilinea saccharolytica</name>
    <dbReference type="NCBI Taxonomy" id="229921"/>
    <lineage>
        <taxon>Bacteria</taxon>
        <taxon>Bacillati</taxon>
        <taxon>Chloroflexota</taxon>
        <taxon>Anaerolineae</taxon>
        <taxon>Anaerolineales</taxon>
        <taxon>Anaerolineaceae</taxon>
        <taxon>Levilinea</taxon>
    </lineage>
</organism>
<feature type="domain" description="VTT" evidence="8">
    <location>
        <begin position="49"/>
        <end position="175"/>
    </location>
</feature>
<dbReference type="NCBIfam" id="NF008102">
    <property type="entry name" value="PRK10847.1"/>
    <property type="match status" value="1"/>
</dbReference>
<evidence type="ECO:0000313" key="10">
    <source>
        <dbReference type="Proteomes" id="UP000050501"/>
    </source>
</evidence>
<sequence>MELIKLAVDFLLHMDKYLNMIVEATGVWTYIVLFVVIFIETGLVVTPFLPGDSLLFAAGALAASAAHVLDVKILFFALAVAAVLGDTANYWIGHYIGPKVFKTESRWLKKEYLDRTQAFYDKHGGKTIFLARFIPIIRTFAPFVAGIGKMRYGYFITYNVVGGIVWTALFIFGGYFFGNLPFVEENFSLVVIAIILISVLPAVYEYFKGRREAKAAAAQAAE</sequence>
<evidence type="ECO:0000256" key="7">
    <source>
        <dbReference type="RuleBase" id="RU367016"/>
    </source>
</evidence>
<evidence type="ECO:0000256" key="4">
    <source>
        <dbReference type="ARBA" id="ARBA00022692"/>
    </source>
</evidence>
<dbReference type="AlphaFoldDB" id="A0A0P6Y5E6"/>
<dbReference type="InterPro" id="IPR032818">
    <property type="entry name" value="DedA-like"/>
</dbReference>
<accession>A0A0P6Y5E6</accession>
<feature type="transmembrane region" description="Helical" evidence="7">
    <location>
        <begin position="155"/>
        <end position="177"/>
    </location>
</feature>
<gene>
    <name evidence="9" type="ORF">ADN01_11840</name>
</gene>
<name>A0A0P6Y5E6_9CHLR</name>
<dbReference type="PANTHER" id="PTHR30353">
    <property type="entry name" value="INNER MEMBRANE PROTEIN DEDA-RELATED"/>
    <property type="match status" value="1"/>
</dbReference>
<comment type="caution">
    <text evidence="9">The sequence shown here is derived from an EMBL/GenBank/DDBJ whole genome shotgun (WGS) entry which is preliminary data.</text>
</comment>
<dbReference type="STRING" id="229921.ADN01_11840"/>
<dbReference type="GO" id="GO:0005886">
    <property type="term" value="C:plasma membrane"/>
    <property type="evidence" value="ECO:0007669"/>
    <property type="project" value="UniProtKB-SubCell"/>
</dbReference>
<keyword evidence="10" id="KW-1185">Reference proteome</keyword>
<feature type="transmembrane region" description="Helical" evidence="7">
    <location>
        <begin position="45"/>
        <end position="66"/>
    </location>
</feature>
<keyword evidence="6 7" id="KW-0472">Membrane</keyword>
<dbReference type="InterPro" id="IPR058127">
    <property type="entry name" value="DedA"/>
</dbReference>
<keyword evidence="4 7" id="KW-0812">Transmembrane</keyword>
<feature type="transmembrane region" description="Helical" evidence="7">
    <location>
        <begin position="189"/>
        <end position="207"/>
    </location>
</feature>
<dbReference type="InterPro" id="IPR032816">
    <property type="entry name" value="VTT_dom"/>
</dbReference>
<protein>
    <recommendedName>
        <fullName evidence="8">VTT domain-containing protein</fullName>
    </recommendedName>
</protein>
<dbReference type="Pfam" id="PF09335">
    <property type="entry name" value="VTT_dom"/>
    <property type="match status" value="1"/>
</dbReference>
<evidence type="ECO:0000256" key="6">
    <source>
        <dbReference type="ARBA" id="ARBA00023136"/>
    </source>
</evidence>
<evidence type="ECO:0000259" key="8">
    <source>
        <dbReference type="Pfam" id="PF09335"/>
    </source>
</evidence>